<dbReference type="Pfam" id="PF02037">
    <property type="entry name" value="SAP"/>
    <property type="match status" value="1"/>
</dbReference>
<dbReference type="SUPFAM" id="SSF68906">
    <property type="entry name" value="SAP domain"/>
    <property type="match status" value="1"/>
</dbReference>
<protein>
    <recommendedName>
        <fullName evidence="2">SAP domain-containing protein</fullName>
    </recommendedName>
</protein>
<evidence type="ECO:0000313" key="3">
    <source>
        <dbReference type="EMBL" id="QBK89869.1"/>
    </source>
</evidence>
<dbReference type="EMBL" id="MK500444">
    <property type="protein sequence ID" value="QBK89869.1"/>
    <property type="molecule type" value="Genomic_DNA"/>
</dbReference>
<organism evidence="3">
    <name type="scientific">Pithovirus LCPAC101</name>
    <dbReference type="NCBI Taxonomy" id="2506586"/>
    <lineage>
        <taxon>Viruses</taxon>
        <taxon>Pithoviruses</taxon>
    </lineage>
</organism>
<feature type="domain" description="SAP" evidence="2">
    <location>
        <begin position="287"/>
        <end position="321"/>
    </location>
</feature>
<dbReference type="SMART" id="SM00513">
    <property type="entry name" value="SAP"/>
    <property type="match status" value="1"/>
</dbReference>
<dbReference type="InterPro" id="IPR003034">
    <property type="entry name" value="SAP_dom"/>
</dbReference>
<gene>
    <name evidence="3" type="ORF">LCPAC101_01520</name>
</gene>
<sequence length="326" mass="36677">MELSNDYSDEDFSDDFGDEGEDVGDDFSEEFSGDFGDDESDDDSSIQVIETLDMALPEIDTIKESLNILSPVTLSDLESNYTSIMPTFEFDNLEDEIVNLNIIRKNPYKQINEKALFQGRTGIPFPDYIKKYLRQESEVERIPDIEKEGQISGLGGLGGLGILPKYFFLPPKDEIVIPPNISLPDIKQLPITNLATHEYELPELYVPKEAKHGKEAILRLPTFSDSDVESGLPSSLMLTTHKLTDISISDMQKILKPNNEQRKILYTLIRININHVSGSASRSSSGQKMYTVSQLKEFLKGLGLSSSGSKSDLVKRIRIEYNRYMS</sequence>
<feature type="region of interest" description="Disordered" evidence="1">
    <location>
        <begin position="1"/>
        <end position="44"/>
    </location>
</feature>
<reference evidence="3" key="1">
    <citation type="journal article" date="2019" name="MBio">
        <title>Virus Genomes from Deep Sea Sediments Expand the Ocean Megavirome and Support Independent Origins of Viral Gigantism.</title>
        <authorList>
            <person name="Backstrom D."/>
            <person name="Yutin N."/>
            <person name="Jorgensen S.L."/>
            <person name="Dharamshi J."/>
            <person name="Homa F."/>
            <person name="Zaremba-Niedwiedzka K."/>
            <person name="Spang A."/>
            <person name="Wolf Y.I."/>
            <person name="Koonin E.V."/>
            <person name="Ettema T.J."/>
        </authorList>
    </citation>
    <scope>NUCLEOTIDE SEQUENCE</scope>
</reference>
<dbReference type="PROSITE" id="PS50800">
    <property type="entry name" value="SAP"/>
    <property type="match status" value="1"/>
</dbReference>
<name>A0A481Z4E4_9VIRU</name>
<dbReference type="Gene3D" id="1.10.720.30">
    <property type="entry name" value="SAP domain"/>
    <property type="match status" value="1"/>
</dbReference>
<dbReference type="InterPro" id="IPR036361">
    <property type="entry name" value="SAP_dom_sf"/>
</dbReference>
<evidence type="ECO:0000256" key="1">
    <source>
        <dbReference type="SAM" id="MobiDB-lite"/>
    </source>
</evidence>
<evidence type="ECO:0000259" key="2">
    <source>
        <dbReference type="PROSITE" id="PS50800"/>
    </source>
</evidence>
<accession>A0A481Z4E4</accession>
<proteinExistence type="predicted"/>
<feature type="compositionally biased region" description="Acidic residues" evidence="1">
    <location>
        <begin position="7"/>
        <end position="44"/>
    </location>
</feature>